<dbReference type="InterPro" id="IPR037700">
    <property type="entry name" value="NUP88/NUP82"/>
</dbReference>
<dbReference type="GO" id="GO:0000056">
    <property type="term" value="P:ribosomal small subunit export from nucleus"/>
    <property type="evidence" value="ECO:0007669"/>
    <property type="project" value="InterPro"/>
</dbReference>
<evidence type="ECO:0000313" key="10">
    <source>
        <dbReference type="Proteomes" id="UP000008698"/>
    </source>
</evidence>
<dbReference type="GO" id="GO:0017056">
    <property type="term" value="F:structural constituent of nuclear pore"/>
    <property type="evidence" value="ECO:0007669"/>
    <property type="project" value="InterPro"/>
</dbReference>
<protein>
    <recommendedName>
        <fullName evidence="11">Nuclear pore complex protein An-Nup82</fullName>
    </recommendedName>
</protein>
<evidence type="ECO:0000256" key="5">
    <source>
        <dbReference type="ARBA" id="ARBA00023010"/>
    </source>
</evidence>
<feature type="compositionally biased region" description="Basic and acidic residues" evidence="8">
    <location>
        <begin position="788"/>
        <end position="802"/>
    </location>
</feature>
<dbReference type="OMA" id="WHPLGVH"/>
<keyword evidence="7" id="KW-0539">Nucleus</keyword>
<name>C9SPI6_VERA1</name>
<dbReference type="OrthoDB" id="341482at2759"/>
<feature type="region of interest" description="Disordered" evidence="8">
    <location>
        <begin position="788"/>
        <end position="810"/>
    </location>
</feature>
<dbReference type="PANTHER" id="PTHR13257">
    <property type="entry name" value="NUCLEOPORIN NUP84-RELATED"/>
    <property type="match status" value="1"/>
</dbReference>
<sequence>MPKIKSYTAPWLSQGPGQRLFAPSADAASPYNSKKQNIPGSKRTIARRGTEVFVAVGKELRWGDLAYLKEKWTAKHPGGRSASKIKREGSDDLQPSIEEVAAAEGFRTIKTPVAMDIRQLIISPDSNHLAVLTSHTIHVCALPDPSHLTSDDTGPLKTNFRMVGPTTHVSTAAPLASALWHPLGVKSSCVVTVTTDATVRLWELSVENRWSTDKPTVSIDLKKLADGQTLDQDFTASTSAGTAFSPDSYEMEVASACFAGRGSGGWSPMTLWVAMTEGDVYALCPLLPERWAPPPTLIPSLSVSIVAKVAAIEDDPDVTEHARLLAQQQLEWMGEIDSQEPRIIEAGIAEPSVEIYNRPSKPGAVPRLQGPFDLLADPEGDDLDGLLTDIHVIGKKIDTEELMMGPMAAPEGKKSRISRLAQLADPPSLLTFQSIDTMGPTEVAEDSWPMFSADVTSRYSFFISHHAGLTYISLSPWVFRLEGELQGDVEAGADFRLGLLVNGQNSTRERLYTQPSADVLVPLAAAAAIRDPDLGYFLLSGTAFEPIALTFETPEEDFSPVRQETPSHEEKMADMQPLDFYEPRPAFQPSHAFGQQSGLPELLSMLRSSRHRTILNQEVRLSPVTLQILTDAHRVLGDDTHKLAVAVAELFRRCSTLQQELKDQIYKANEVKDKIDRISGNDKEGEGKGESDEARFERRIARAQDRQRELGERLERIRKHAGKVATRELSTKERALVEEVKSLEASLLGSTSRDAPTAKTQSQMSKRVQAVQQLREELVGEVARIQKESEVAEGANDKEGKELSASQSGDLRIPSEVRKAKLRQVRGLLDRETALVEAVTARLTALQM</sequence>
<evidence type="ECO:0000256" key="2">
    <source>
        <dbReference type="ARBA" id="ARBA00022448"/>
    </source>
</evidence>
<dbReference type="GO" id="GO:0000055">
    <property type="term" value="P:ribosomal large subunit export from nucleus"/>
    <property type="evidence" value="ECO:0007669"/>
    <property type="project" value="InterPro"/>
</dbReference>
<dbReference type="HOGENOM" id="CLU_009483_0_0_1"/>
<keyword evidence="3" id="KW-0509">mRNA transport</keyword>
<reference evidence="10" key="1">
    <citation type="journal article" date="2011" name="PLoS Pathog.">
        <title>Comparative genomics yields insights into niche adaptation of plant vascular wilt pathogens.</title>
        <authorList>
            <person name="Klosterman S.J."/>
            <person name="Subbarao K.V."/>
            <person name="Kang S."/>
            <person name="Veronese P."/>
            <person name="Gold S.E."/>
            <person name="Thomma B.P.H.J."/>
            <person name="Chen Z."/>
            <person name="Henrissat B."/>
            <person name="Lee Y.-H."/>
            <person name="Park J."/>
            <person name="Garcia-Pedrajas M.D."/>
            <person name="Barbara D.J."/>
            <person name="Anchieta A."/>
            <person name="de Jonge R."/>
            <person name="Santhanam P."/>
            <person name="Maruthachalam K."/>
            <person name="Atallah Z."/>
            <person name="Amyotte S.G."/>
            <person name="Paz Z."/>
            <person name="Inderbitzin P."/>
            <person name="Hayes R.J."/>
            <person name="Heiman D.I."/>
            <person name="Young S."/>
            <person name="Zeng Q."/>
            <person name="Engels R."/>
            <person name="Galagan J."/>
            <person name="Cuomo C.A."/>
            <person name="Dobinson K.F."/>
            <person name="Ma L.-J."/>
        </authorList>
    </citation>
    <scope>NUCLEOTIDE SEQUENCE [LARGE SCALE GENOMIC DNA]</scope>
    <source>
        <strain evidence="10">VaMs.102 / ATCC MYA-4576 / FGSC 10136</strain>
    </source>
</reference>
<evidence type="ECO:0000256" key="7">
    <source>
        <dbReference type="ARBA" id="ARBA00023242"/>
    </source>
</evidence>
<dbReference type="GO" id="GO:0005643">
    <property type="term" value="C:nuclear pore"/>
    <property type="evidence" value="ECO:0007669"/>
    <property type="project" value="UniProtKB-SubCell"/>
</dbReference>
<evidence type="ECO:0000256" key="4">
    <source>
        <dbReference type="ARBA" id="ARBA00022927"/>
    </source>
</evidence>
<accession>C9SPI6</accession>
<dbReference type="Proteomes" id="UP000008698">
    <property type="component" value="Unassembled WGS sequence"/>
</dbReference>
<dbReference type="EMBL" id="DS985221">
    <property type="protein sequence ID" value="EEY20701.1"/>
    <property type="molecule type" value="Genomic_DNA"/>
</dbReference>
<feature type="region of interest" description="Disordered" evidence="8">
    <location>
        <begin position="677"/>
        <end position="696"/>
    </location>
</feature>
<keyword evidence="6" id="KW-0906">Nuclear pore complex</keyword>
<keyword evidence="10" id="KW-1185">Reference proteome</keyword>
<gene>
    <name evidence="9" type="ORF">VDBG_06811</name>
</gene>
<dbReference type="SUPFAM" id="SSF82171">
    <property type="entry name" value="DPP6 N-terminal domain-like"/>
    <property type="match status" value="1"/>
</dbReference>
<evidence type="ECO:0000256" key="8">
    <source>
        <dbReference type="SAM" id="MobiDB-lite"/>
    </source>
</evidence>
<dbReference type="GO" id="GO:0006606">
    <property type="term" value="P:protein import into nucleus"/>
    <property type="evidence" value="ECO:0007669"/>
    <property type="project" value="TreeGrafter"/>
</dbReference>
<keyword evidence="5" id="KW-0811">Translocation</keyword>
<keyword evidence="4" id="KW-0653">Protein transport</keyword>
<evidence type="ECO:0000313" key="9">
    <source>
        <dbReference type="EMBL" id="EEY20701.1"/>
    </source>
</evidence>
<evidence type="ECO:0000256" key="1">
    <source>
        <dbReference type="ARBA" id="ARBA00004567"/>
    </source>
</evidence>
<organism evidence="10">
    <name type="scientific">Verticillium alfalfae (strain VaMs.102 / ATCC MYA-4576 / FGSC 10136)</name>
    <name type="common">Verticillium wilt of alfalfa</name>
    <name type="synonym">Verticillium albo-atrum</name>
    <dbReference type="NCBI Taxonomy" id="526221"/>
    <lineage>
        <taxon>Eukaryota</taxon>
        <taxon>Fungi</taxon>
        <taxon>Dikarya</taxon>
        <taxon>Ascomycota</taxon>
        <taxon>Pezizomycotina</taxon>
        <taxon>Sordariomycetes</taxon>
        <taxon>Hypocreomycetidae</taxon>
        <taxon>Glomerellales</taxon>
        <taxon>Plectosphaerellaceae</taxon>
        <taxon>Verticillium</taxon>
    </lineage>
</organism>
<dbReference type="PANTHER" id="PTHR13257:SF0">
    <property type="entry name" value="NUCLEAR PORE COMPLEX PROTEIN NUP88"/>
    <property type="match status" value="1"/>
</dbReference>
<comment type="subcellular location">
    <subcellularLocation>
        <location evidence="1">Nucleus</location>
        <location evidence="1">Nuclear pore complex</location>
    </subcellularLocation>
</comment>
<dbReference type="GeneID" id="9537375"/>
<evidence type="ECO:0000256" key="3">
    <source>
        <dbReference type="ARBA" id="ARBA00022816"/>
    </source>
</evidence>
<keyword evidence="2" id="KW-0813">Transport</keyword>
<dbReference type="RefSeq" id="XP_003003249.1">
    <property type="nucleotide sequence ID" value="XM_003003203.1"/>
</dbReference>
<evidence type="ECO:0008006" key="11">
    <source>
        <dbReference type="Google" id="ProtNLM"/>
    </source>
</evidence>
<feature type="region of interest" description="Disordered" evidence="8">
    <location>
        <begin position="1"/>
        <end position="40"/>
    </location>
</feature>
<dbReference type="GO" id="GO:0006406">
    <property type="term" value="P:mRNA export from nucleus"/>
    <property type="evidence" value="ECO:0007669"/>
    <property type="project" value="TreeGrafter"/>
</dbReference>
<dbReference type="STRING" id="526221.C9SPI6"/>
<dbReference type="eggNOG" id="ENOG502RXM6">
    <property type="taxonomic scope" value="Eukaryota"/>
</dbReference>
<feature type="compositionally biased region" description="Polar residues" evidence="8">
    <location>
        <begin position="30"/>
        <end position="39"/>
    </location>
</feature>
<dbReference type="AlphaFoldDB" id="C9SPI6"/>
<proteinExistence type="predicted"/>
<evidence type="ECO:0000256" key="6">
    <source>
        <dbReference type="ARBA" id="ARBA00023132"/>
    </source>
</evidence>
<dbReference type="KEGG" id="val:VDBG_06811"/>